<keyword evidence="1" id="KW-0238">DNA-binding</keyword>
<dbReference type="Pfam" id="PF01381">
    <property type="entry name" value="HTH_3"/>
    <property type="match status" value="1"/>
</dbReference>
<dbReference type="Gene3D" id="1.10.260.40">
    <property type="entry name" value="lambda repressor-like DNA-binding domains"/>
    <property type="match status" value="1"/>
</dbReference>
<keyword evidence="4" id="KW-1185">Reference proteome</keyword>
<dbReference type="PANTHER" id="PTHR46797:SF1">
    <property type="entry name" value="METHYLPHOSPHONATE SYNTHASE"/>
    <property type="match status" value="1"/>
</dbReference>
<dbReference type="InterPro" id="IPR050807">
    <property type="entry name" value="TransReg_Diox_bact_type"/>
</dbReference>
<dbReference type="KEGG" id="drm:Dred_0889"/>
<dbReference type="GO" id="GO:0003677">
    <property type="term" value="F:DNA binding"/>
    <property type="evidence" value="ECO:0007669"/>
    <property type="project" value="UniProtKB-KW"/>
</dbReference>
<dbReference type="SUPFAM" id="SSF47413">
    <property type="entry name" value="lambda repressor-like DNA-binding domains"/>
    <property type="match status" value="1"/>
</dbReference>
<dbReference type="RefSeq" id="WP_011877254.1">
    <property type="nucleotide sequence ID" value="NC_009253.1"/>
</dbReference>
<dbReference type="EMBL" id="CP000612">
    <property type="protein sequence ID" value="ABO49425.1"/>
    <property type="molecule type" value="Genomic_DNA"/>
</dbReference>
<reference evidence="3 4" key="1">
    <citation type="submission" date="2007-03" db="EMBL/GenBank/DDBJ databases">
        <title>Complete sequence of Desulfotomaculum reducens MI-1.</title>
        <authorList>
            <consortium name="US DOE Joint Genome Institute"/>
            <person name="Copeland A."/>
            <person name="Lucas S."/>
            <person name="Lapidus A."/>
            <person name="Barry K."/>
            <person name="Detter J.C."/>
            <person name="Glavina del Rio T."/>
            <person name="Hammon N."/>
            <person name="Israni S."/>
            <person name="Dalin E."/>
            <person name="Tice H."/>
            <person name="Pitluck S."/>
            <person name="Sims D."/>
            <person name="Brettin T."/>
            <person name="Bruce D."/>
            <person name="Han C."/>
            <person name="Tapia R."/>
            <person name="Schmutz J."/>
            <person name="Larimer F."/>
            <person name="Land M."/>
            <person name="Hauser L."/>
            <person name="Kyrpides N."/>
            <person name="Kim E."/>
            <person name="Tebo B.M."/>
            <person name="Richardson P."/>
        </authorList>
    </citation>
    <scope>NUCLEOTIDE SEQUENCE [LARGE SCALE GENOMIC DNA]</scope>
    <source>
        <strain evidence="3 4">MI-1</strain>
    </source>
</reference>
<dbReference type="CDD" id="cd00093">
    <property type="entry name" value="HTH_XRE"/>
    <property type="match status" value="1"/>
</dbReference>
<dbReference type="PROSITE" id="PS50943">
    <property type="entry name" value="HTH_CROC1"/>
    <property type="match status" value="1"/>
</dbReference>
<dbReference type="SMART" id="SM00530">
    <property type="entry name" value="HTH_XRE"/>
    <property type="match status" value="1"/>
</dbReference>
<dbReference type="HOGENOM" id="CLU_113649_0_0_9"/>
<gene>
    <name evidence="3" type="ordered locus">Dred_0889</name>
</gene>
<dbReference type="AlphaFoldDB" id="A4J2X2"/>
<feature type="domain" description="HTH cro/C1-type" evidence="2">
    <location>
        <begin position="7"/>
        <end position="61"/>
    </location>
</feature>
<dbReference type="Proteomes" id="UP000001556">
    <property type="component" value="Chromosome"/>
</dbReference>
<dbReference type="GO" id="GO:0003700">
    <property type="term" value="F:DNA-binding transcription factor activity"/>
    <property type="evidence" value="ECO:0007669"/>
    <property type="project" value="TreeGrafter"/>
</dbReference>
<dbReference type="OrthoDB" id="1684348at2"/>
<organism evidence="3 4">
    <name type="scientific">Desulforamulus reducens (strain ATCC BAA-1160 / DSM 100696 / MI-1)</name>
    <name type="common">Desulfotomaculum reducens</name>
    <dbReference type="NCBI Taxonomy" id="349161"/>
    <lineage>
        <taxon>Bacteria</taxon>
        <taxon>Bacillati</taxon>
        <taxon>Bacillota</taxon>
        <taxon>Clostridia</taxon>
        <taxon>Eubacteriales</taxon>
        <taxon>Peptococcaceae</taxon>
        <taxon>Desulforamulus</taxon>
    </lineage>
</organism>
<evidence type="ECO:0000313" key="4">
    <source>
        <dbReference type="Proteomes" id="UP000001556"/>
    </source>
</evidence>
<sequence>MKLGQRLKSMREQQNISMNMVAKRADIAQSTLSRIESGQQMPTFDVLERIITALGLTLADFFSEDNKNFTVPDNIKDLVTDLKNLRSTQVTLIRNIIAEFSLTNQQLNKATSKDLSSELLDLFTSKNKSLTLAGKPISLEERIQILEALRDILSQEETPTNEDDEVLVASYEGDQLFHLPTPEEAEDIQRAIKAAMEQKRKDQSNNNQSE</sequence>
<dbReference type="PANTHER" id="PTHR46797">
    <property type="entry name" value="HTH-TYPE TRANSCRIPTIONAL REGULATOR"/>
    <property type="match status" value="1"/>
</dbReference>
<dbReference type="STRING" id="349161.Dred_0889"/>
<proteinExistence type="predicted"/>
<dbReference type="InterPro" id="IPR001387">
    <property type="entry name" value="Cro/C1-type_HTH"/>
</dbReference>
<dbReference type="InterPro" id="IPR010982">
    <property type="entry name" value="Lambda_DNA-bd_dom_sf"/>
</dbReference>
<evidence type="ECO:0000259" key="2">
    <source>
        <dbReference type="PROSITE" id="PS50943"/>
    </source>
</evidence>
<dbReference type="eggNOG" id="COG1476">
    <property type="taxonomic scope" value="Bacteria"/>
</dbReference>
<evidence type="ECO:0000256" key="1">
    <source>
        <dbReference type="ARBA" id="ARBA00023125"/>
    </source>
</evidence>
<accession>A4J2X2</accession>
<protein>
    <submittedName>
        <fullName evidence="3">Putative transcriptional regulator, XRE family</fullName>
    </submittedName>
</protein>
<dbReference type="GO" id="GO:0005829">
    <property type="term" value="C:cytosol"/>
    <property type="evidence" value="ECO:0007669"/>
    <property type="project" value="TreeGrafter"/>
</dbReference>
<name>A4J2X2_DESRM</name>
<evidence type="ECO:0000313" key="3">
    <source>
        <dbReference type="EMBL" id="ABO49425.1"/>
    </source>
</evidence>